<evidence type="ECO:0000313" key="1">
    <source>
        <dbReference type="EMBL" id="OGF40011.1"/>
    </source>
</evidence>
<dbReference type="SUPFAM" id="SSF51658">
    <property type="entry name" value="Xylose isomerase-like"/>
    <property type="match status" value="1"/>
</dbReference>
<comment type="caution">
    <text evidence="1">The sequence shown here is derived from an EMBL/GenBank/DDBJ whole genome shotgun (WGS) entry which is preliminary data.</text>
</comment>
<organism evidence="1 2">
    <name type="scientific">Candidatus Falkowbacteria bacterium RIFOXYD2_FULL_34_120</name>
    <dbReference type="NCBI Taxonomy" id="1798007"/>
    <lineage>
        <taxon>Bacteria</taxon>
        <taxon>Candidatus Falkowiibacteriota</taxon>
    </lineage>
</organism>
<proteinExistence type="predicted"/>
<evidence type="ECO:0000313" key="2">
    <source>
        <dbReference type="Proteomes" id="UP000177579"/>
    </source>
</evidence>
<sequence>MKRIILLGLTTTPKSDWRAKVEEIKKFNIKEVALFLTFIDQKRRKELYILLEDSPLKSVPHVHIKDDMEEWEIDYLINKYGVKVFNTHIDRDYERYLKMRNLKDKLYIENCERVDEDFEKAVKKSAGICFDVAHFHDIGLKIGLYPHLPALMEKYKVGCCHVSAIRDGVFYKWVNPLTKKEYQLCDYHYLEDLSELDYVVNYLKYLPKYVSIELENSFAEQLRAKEYLEKIINNIA</sequence>
<dbReference type="InterPro" id="IPR036237">
    <property type="entry name" value="Xyl_isomerase-like_sf"/>
</dbReference>
<name>A0A1F5TND4_9BACT</name>
<dbReference type="AlphaFoldDB" id="A0A1F5TND4"/>
<protein>
    <recommendedName>
        <fullName evidence="3">Xylose isomerase-like TIM barrel domain-containing protein</fullName>
    </recommendedName>
</protein>
<dbReference type="Proteomes" id="UP000177579">
    <property type="component" value="Unassembled WGS sequence"/>
</dbReference>
<reference evidence="1 2" key="1">
    <citation type="journal article" date="2016" name="Nat. Commun.">
        <title>Thousands of microbial genomes shed light on interconnected biogeochemical processes in an aquifer system.</title>
        <authorList>
            <person name="Anantharaman K."/>
            <person name="Brown C.T."/>
            <person name="Hug L.A."/>
            <person name="Sharon I."/>
            <person name="Castelle C.J."/>
            <person name="Probst A.J."/>
            <person name="Thomas B.C."/>
            <person name="Singh A."/>
            <person name="Wilkins M.J."/>
            <person name="Karaoz U."/>
            <person name="Brodie E.L."/>
            <person name="Williams K.H."/>
            <person name="Hubbard S.S."/>
            <person name="Banfield J.F."/>
        </authorList>
    </citation>
    <scope>NUCLEOTIDE SEQUENCE [LARGE SCALE GENOMIC DNA]</scope>
</reference>
<accession>A0A1F5TND4</accession>
<dbReference type="EMBL" id="MFGO01000038">
    <property type="protein sequence ID" value="OGF40011.1"/>
    <property type="molecule type" value="Genomic_DNA"/>
</dbReference>
<evidence type="ECO:0008006" key="3">
    <source>
        <dbReference type="Google" id="ProtNLM"/>
    </source>
</evidence>
<gene>
    <name evidence="1" type="ORF">A2531_07335</name>
</gene>